<evidence type="ECO:0000256" key="5">
    <source>
        <dbReference type="ARBA" id="ARBA00016895"/>
    </source>
</evidence>
<evidence type="ECO:0000256" key="13">
    <source>
        <dbReference type="ARBA" id="ARBA00023157"/>
    </source>
</evidence>
<comment type="function">
    <text evidence="1 17">Catalyzes the conversion of epoxyqueuosine (oQ) to queuosine (Q), which is a hypermodified base found in the wobble positions of tRNA(Asp), tRNA(Asn), tRNA(His) and tRNA(Tyr).</text>
</comment>
<evidence type="ECO:0000256" key="2">
    <source>
        <dbReference type="ARBA" id="ARBA00004691"/>
    </source>
</evidence>
<name>A0A0G0NBU5_9BACT</name>
<comment type="pathway">
    <text evidence="2 17">tRNA modification; tRNA-queuosine biosynthesis.</text>
</comment>
<evidence type="ECO:0000256" key="11">
    <source>
        <dbReference type="ARBA" id="ARBA00023004"/>
    </source>
</evidence>
<feature type="binding site" evidence="17">
    <location>
        <position position="96"/>
    </location>
    <ligand>
        <name>[4Fe-4S] cluster</name>
        <dbReference type="ChEBI" id="CHEBI:49883"/>
    </ligand>
</feature>
<keyword evidence="6 17" id="KW-0004">4Fe-4S</keyword>
<evidence type="ECO:0000313" key="19">
    <source>
        <dbReference type="Proteomes" id="UP000034665"/>
    </source>
</evidence>
<reference evidence="18 19" key="1">
    <citation type="journal article" date="2015" name="Nature">
        <title>rRNA introns, odd ribosomes, and small enigmatic genomes across a large radiation of phyla.</title>
        <authorList>
            <person name="Brown C.T."/>
            <person name="Hug L.A."/>
            <person name="Thomas B.C."/>
            <person name="Sharon I."/>
            <person name="Castelle C.J."/>
            <person name="Singh A."/>
            <person name="Wilkins M.J."/>
            <person name="Williams K.H."/>
            <person name="Banfield J.F."/>
        </authorList>
    </citation>
    <scope>NUCLEOTIDE SEQUENCE [LARGE SCALE GENOMIC DNA]</scope>
</reference>
<keyword evidence="8 17" id="KW-0479">Metal-binding</keyword>
<dbReference type="Proteomes" id="UP000034665">
    <property type="component" value="Unassembled WGS sequence"/>
</dbReference>
<organism evidence="18 19">
    <name type="scientific">Candidatus Wolfebacteria bacterium GW2011_GWC2_39_22</name>
    <dbReference type="NCBI Taxonomy" id="1619013"/>
    <lineage>
        <taxon>Bacteria</taxon>
        <taxon>Candidatus Wolfeibacteriota</taxon>
    </lineage>
</organism>
<evidence type="ECO:0000256" key="12">
    <source>
        <dbReference type="ARBA" id="ARBA00023014"/>
    </source>
</evidence>
<evidence type="ECO:0000256" key="15">
    <source>
        <dbReference type="ARBA" id="ARBA00031446"/>
    </source>
</evidence>
<evidence type="ECO:0000256" key="7">
    <source>
        <dbReference type="ARBA" id="ARBA00022694"/>
    </source>
</evidence>
<dbReference type="Pfam" id="PF02677">
    <property type="entry name" value="QueH"/>
    <property type="match status" value="1"/>
</dbReference>
<comment type="similarity">
    <text evidence="3 17">Belongs to the QueH family.</text>
</comment>
<dbReference type="InterPro" id="IPR003828">
    <property type="entry name" value="QueH"/>
</dbReference>
<feature type="disulfide bond" description="Redox-active" evidence="17">
    <location>
        <begin position="178"/>
        <end position="180"/>
    </location>
</feature>
<keyword evidence="9 17" id="KW-0671">Queuosine biosynthesis</keyword>
<evidence type="ECO:0000256" key="6">
    <source>
        <dbReference type="ARBA" id="ARBA00022485"/>
    </source>
</evidence>
<evidence type="ECO:0000256" key="14">
    <source>
        <dbReference type="ARBA" id="ARBA00023284"/>
    </source>
</evidence>
<comment type="catalytic activity">
    <reaction evidence="16 17">
        <text>epoxyqueuosine(34) in tRNA + AH2 = queuosine(34) in tRNA + A + H2O</text>
        <dbReference type="Rhea" id="RHEA:32159"/>
        <dbReference type="Rhea" id="RHEA-COMP:18571"/>
        <dbReference type="Rhea" id="RHEA-COMP:18582"/>
        <dbReference type="ChEBI" id="CHEBI:13193"/>
        <dbReference type="ChEBI" id="CHEBI:15377"/>
        <dbReference type="ChEBI" id="CHEBI:17499"/>
        <dbReference type="ChEBI" id="CHEBI:194431"/>
        <dbReference type="ChEBI" id="CHEBI:194443"/>
        <dbReference type="EC" id="1.17.99.6"/>
    </reaction>
</comment>
<evidence type="ECO:0000256" key="10">
    <source>
        <dbReference type="ARBA" id="ARBA00023002"/>
    </source>
</evidence>
<dbReference type="AlphaFoldDB" id="A0A0G0NBU5"/>
<keyword evidence="14 17" id="KW-0676">Redox-active center</keyword>
<sequence length="187" mass="21282">MSSTVTKPKLVLHICCSICGAYLSELLKDRFEIIYYYYNPNIHPEEEYEKRKASVQKLAALYNSEFIEGDYAVQEWYKTISGFEGEPEGGKRCPLCFRMRLAKTAQLAVAKGATHFTTTLATSPYKNEDVIGAIGTEIAKELGLTFLTVADFGESKKDIWAKTRTLAKEHNFYHQNYCGCTFSIWKK</sequence>
<accession>A0A0G0NBU5</accession>
<feature type="binding site" evidence="17">
    <location>
        <position position="15"/>
    </location>
    <ligand>
        <name>[4Fe-4S] cluster</name>
        <dbReference type="ChEBI" id="CHEBI:49883"/>
    </ligand>
</feature>
<dbReference type="GO" id="GO:0052693">
    <property type="term" value="F:epoxyqueuosine reductase activity"/>
    <property type="evidence" value="ECO:0007669"/>
    <property type="project" value="UniProtKB-UniRule"/>
</dbReference>
<dbReference type="PANTHER" id="PTHR36701">
    <property type="entry name" value="EPOXYQUEUOSINE REDUCTASE QUEH"/>
    <property type="match status" value="1"/>
</dbReference>
<evidence type="ECO:0000256" key="8">
    <source>
        <dbReference type="ARBA" id="ARBA00022723"/>
    </source>
</evidence>
<dbReference type="GO" id="GO:0051539">
    <property type="term" value="F:4 iron, 4 sulfur cluster binding"/>
    <property type="evidence" value="ECO:0007669"/>
    <property type="project" value="UniProtKB-UniRule"/>
</dbReference>
<gene>
    <name evidence="17" type="primary">queH</name>
    <name evidence="18" type="ORF">UT41_C0001G0522</name>
</gene>
<evidence type="ECO:0000256" key="16">
    <source>
        <dbReference type="ARBA" id="ARBA00047415"/>
    </source>
</evidence>
<dbReference type="GO" id="GO:0008616">
    <property type="term" value="P:tRNA queuosine(34) biosynthetic process"/>
    <property type="evidence" value="ECO:0007669"/>
    <property type="project" value="UniProtKB-UniRule"/>
</dbReference>
<proteinExistence type="inferred from homology"/>
<dbReference type="STRING" id="1619013.UT41_C0001G0522"/>
<keyword evidence="10 17" id="KW-0560">Oxidoreductase</keyword>
<evidence type="ECO:0000256" key="17">
    <source>
        <dbReference type="HAMAP-Rule" id="MF_02089"/>
    </source>
</evidence>
<keyword evidence="11 17" id="KW-0408">Iron</keyword>
<dbReference type="EMBL" id="LBWR01000001">
    <property type="protein sequence ID" value="KKR12978.1"/>
    <property type="molecule type" value="Genomic_DNA"/>
</dbReference>
<protein>
    <recommendedName>
        <fullName evidence="5 17">Epoxyqueuosine reductase QueH</fullName>
        <ecNumber evidence="4 17">1.17.99.6</ecNumber>
    </recommendedName>
    <alternativeName>
        <fullName evidence="15 17">Queuosine biosynthesis protein QueH</fullName>
    </alternativeName>
</protein>
<keyword evidence="12 17" id="KW-0411">Iron-sulfur</keyword>
<keyword evidence="7 17" id="KW-0819">tRNA processing</keyword>
<dbReference type="GO" id="GO:0046872">
    <property type="term" value="F:metal ion binding"/>
    <property type="evidence" value="ECO:0007669"/>
    <property type="project" value="UniProtKB-KW"/>
</dbReference>
<evidence type="ECO:0000256" key="4">
    <source>
        <dbReference type="ARBA" id="ARBA00012622"/>
    </source>
</evidence>
<evidence type="ECO:0000256" key="9">
    <source>
        <dbReference type="ARBA" id="ARBA00022785"/>
    </source>
</evidence>
<dbReference type="UniPathway" id="UPA00392"/>
<feature type="binding site" evidence="17">
    <location>
        <position position="93"/>
    </location>
    <ligand>
        <name>[4Fe-4S] cluster</name>
        <dbReference type="ChEBI" id="CHEBI:49883"/>
    </ligand>
</feature>
<comment type="caution">
    <text evidence="18">The sequence shown here is derived from an EMBL/GenBank/DDBJ whole genome shotgun (WGS) entry which is preliminary data.</text>
</comment>
<dbReference type="HAMAP" id="MF_02089">
    <property type="entry name" value="QueH"/>
    <property type="match status" value="1"/>
</dbReference>
<evidence type="ECO:0000313" key="18">
    <source>
        <dbReference type="EMBL" id="KKR12978.1"/>
    </source>
</evidence>
<feature type="binding site" evidence="17">
    <location>
        <position position="16"/>
    </location>
    <ligand>
        <name>[4Fe-4S] cluster</name>
        <dbReference type="ChEBI" id="CHEBI:49883"/>
    </ligand>
</feature>
<dbReference type="PANTHER" id="PTHR36701:SF1">
    <property type="entry name" value="EPOXYQUEUOSINE REDUCTASE QUEH"/>
    <property type="match status" value="1"/>
</dbReference>
<dbReference type="EC" id="1.17.99.6" evidence="4 17"/>
<keyword evidence="13 17" id="KW-1015">Disulfide bond</keyword>
<evidence type="ECO:0000256" key="3">
    <source>
        <dbReference type="ARBA" id="ARBA00008207"/>
    </source>
</evidence>
<evidence type="ECO:0000256" key="1">
    <source>
        <dbReference type="ARBA" id="ARBA00002268"/>
    </source>
</evidence>